<evidence type="ECO:0000259" key="1">
    <source>
        <dbReference type="Pfam" id="PF07179"/>
    </source>
</evidence>
<gene>
    <name evidence="2" type="ORF">EJP69_02890</name>
</gene>
<evidence type="ECO:0000313" key="2">
    <source>
        <dbReference type="EMBL" id="RTQ36704.1"/>
    </source>
</evidence>
<feature type="domain" description="SseB protein N-terminal" evidence="1">
    <location>
        <begin position="20"/>
        <end position="91"/>
    </location>
</feature>
<organism evidence="2 3">
    <name type="scientific">Variovorax gossypii</name>
    <dbReference type="NCBI Taxonomy" id="1679495"/>
    <lineage>
        <taxon>Bacteria</taxon>
        <taxon>Pseudomonadati</taxon>
        <taxon>Pseudomonadota</taxon>
        <taxon>Betaproteobacteria</taxon>
        <taxon>Burkholderiales</taxon>
        <taxon>Comamonadaceae</taxon>
        <taxon>Variovorax</taxon>
    </lineage>
</organism>
<protein>
    <recommendedName>
        <fullName evidence="1">SseB protein N-terminal domain-containing protein</fullName>
    </recommendedName>
</protein>
<reference evidence="2 3" key="1">
    <citation type="submission" date="2018-12" db="EMBL/GenBank/DDBJ databases">
        <title>The genome of Variovorax gossypii DSM 100435.</title>
        <authorList>
            <person name="Gao J."/>
            <person name="Sun J."/>
        </authorList>
    </citation>
    <scope>NUCLEOTIDE SEQUENCE [LARGE SCALE GENOMIC DNA]</scope>
    <source>
        <strain evidence="2 3">DSM 100435</strain>
    </source>
</reference>
<keyword evidence="3" id="KW-1185">Reference proteome</keyword>
<proteinExistence type="predicted"/>
<comment type="caution">
    <text evidence="2">The sequence shown here is derived from an EMBL/GenBank/DDBJ whole genome shotgun (WGS) entry which is preliminary data.</text>
</comment>
<dbReference type="EMBL" id="RXOE01000001">
    <property type="protein sequence ID" value="RTQ36704.1"/>
    <property type="molecule type" value="Genomic_DNA"/>
</dbReference>
<name>A0A431TRH1_9BURK</name>
<sequence length="152" mass="17189">MKMGIFSLFSGAKVASKLNLEELIYNVAEFQRDEDFQDLYRRMENSEVFVPVVQSSLPLDVKPGQRITTDSSVSIRMHTVRAPDGQSLIPCATQQDSPILKSGYVGMRWVGFLEMSLKVDPPPYGVLLQGQRSWVAFDLARVRHILKVTSRK</sequence>
<evidence type="ECO:0000313" key="3">
    <source>
        <dbReference type="Proteomes" id="UP000267418"/>
    </source>
</evidence>
<dbReference type="InterPro" id="IPR009839">
    <property type="entry name" value="SseB_N"/>
</dbReference>
<dbReference type="Proteomes" id="UP000267418">
    <property type="component" value="Unassembled WGS sequence"/>
</dbReference>
<dbReference type="OrthoDB" id="9157339at2"/>
<dbReference type="RefSeq" id="WP_126468665.1">
    <property type="nucleotide sequence ID" value="NZ_RXOE01000001.1"/>
</dbReference>
<dbReference type="Pfam" id="PF07179">
    <property type="entry name" value="SseB"/>
    <property type="match status" value="1"/>
</dbReference>
<accession>A0A431TRH1</accession>
<dbReference type="AlphaFoldDB" id="A0A431TRH1"/>